<evidence type="ECO:0000313" key="5">
    <source>
        <dbReference type="EMBL" id="CEM39869.1"/>
    </source>
</evidence>
<gene>
    <name evidence="5" type="ORF">Cvel_5842</name>
</gene>
<dbReference type="PhylomeDB" id="A0A0G4H7Y1"/>
<name>A0A0G4H7Y1_9ALVE</name>
<accession>A0A0G4H7Y1</accession>
<feature type="region of interest" description="Disordered" evidence="4">
    <location>
        <begin position="427"/>
        <end position="449"/>
    </location>
</feature>
<evidence type="ECO:0000256" key="1">
    <source>
        <dbReference type="ARBA" id="ARBA00022468"/>
    </source>
</evidence>
<dbReference type="GO" id="GO:0048471">
    <property type="term" value="C:perinuclear region of cytoplasm"/>
    <property type="evidence" value="ECO:0007669"/>
    <property type="project" value="TreeGrafter"/>
</dbReference>
<reference evidence="5" key="1">
    <citation type="submission" date="2014-11" db="EMBL/GenBank/DDBJ databases">
        <authorList>
            <person name="Otto D Thomas"/>
            <person name="Naeem Raeece"/>
        </authorList>
    </citation>
    <scope>NUCLEOTIDE SEQUENCE</scope>
</reference>
<organism evidence="5">
    <name type="scientific">Chromera velia CCMP2878</name>
    <dbReference type="NCBI Taxonomy" id="1169474"/>
    <lineage>
        <taxon>Eukaryota</taxon>
        <taxon>Sar</taxon>
        <taxon>Alveolata</taxon>
        <taxon>Colpodellida</taxon>
        <taxon>Chromeraceae</taxon>
        <taxon>Chromera</taxon>
    </lineage>
</organism>
<dbReference type="PANTHER" id="PTHR24113">
    <property type="entry name" value="RAN GTPASE-ACTIVATING PROTEIN 1"/>
    <property type="match status" value="1"/>
</dbReference>
<feature type="compositionally biased region" description="Basic and acidic residues" evidence="4">
    <location>
        <begin position="434"/>
        <end position="447"/>
    </location>
</feature>
<dbReference type="AlphaFoldDB" id="A0A0G4H7Y1"/>
<dbReference type="GO" id="GO:0005634">
    <property type="term" value="C:nucleus"/>
    <property type="evidence" value="ECO:0007669"/>
    <property type="project" value="TreeGrafter"/>
</dbReference>
<dbReference type="GO" id="GO:0006913">
    <property type="term" value="P:nucleocytoplasmic transport"/>
    <property type="evidence" value="ECO:0007669"/>
    <property type="project" value="TreeGrafter"/>
</dbReference>
<dbReference type="GO" id="GO:0005829">
    <property type="term" value="C:cytosol"/>
    <property type="evidence" value="ECO:0007669"/>
    <property type="project" value="TreeGrafter"/>
</dbReference>
<evidence type="ECO:0000256" key="3">
    <source>
        <dbReference type="ARBA" id="ARBA00022737"/>
    </source>
</evidence>
<dbReference type="EMBL" id="CDMZ01001961">
    <property type="protein sequence ID" value="CEM39869.1"/>
    <property type="molecule type" value="Genomic_DNA"/>
</dbReference>
<dbReference type="SUPFAM" id="SSF52047">
    <property type="entry name" value="RNI-like"/>
    <property type="match status" value="1"/>
</dbReference>
<protein>
    <submittedName>
        <fullName evidence="5">Uncharacterized protein</fullName>
    </submittedName>
</protein>
<dbReference type="GO" id="GO:0031267">
    <property type="term" value="F:small GTPase binding"/>
    <property type="evidence" value="ECO:0007669"/>
    <property type="project" value="TreeGrafter"/>
</dbReference>
<sequence>MMSMEKGQRHEGDENCTFGKLRVLCFDFCDLDSRRAKRVFASLSSTVESLSLRGNSAIDEEGWAILGGKMEKDGLTRLRALNLLGCSIGIRSARSLFPFLPSSIEMLQFDVYPTEEEEDGQEEEEGVGNDLEFLCAPLGKWMEDGKGPNLKRLSVKGNGGPNALSLFRSLPGGTLEYLEFNADRGIDMDAWAALSRKMQKGEMGNLKQLLLVDCYLVSVNAKVLFPSLPCSLEVLDLSSNDQVGRTFGWDYLGRHMEEEGLPNLKSLSVRDCRLTQEEAFTFLPSLPSSLECLDLSENPALALQGRDATLSGISALKQRLGVLRSLKQLRLRGVGLGAGPVLPVEELFSRLPPSLIVLDLGSNRRTGEGTWAALGVALRRGLAGLRELVLEDCGLEGDRALDIIPHLPVSLETLNLSDNRELSEHAVRSLSQKVKGETDRDREDPKKSVTVSSALEELRNLQMDSCGLNDTKAEWLFGSLPATLQSLSVSGNPGITVGGWRKLAEKMKRGCLPFLRHLSLEGCNLDNEKAVVLFRSLPPSLQVVDLKANGSISPSVWNVLGQRLQDECEGLKALQKVECQVPGRTRRIRKRFVDLLPSLLQSMLSEQ</sequence>
<dbReference type="GO" id="GO:0005096">
    <property type="term" value="F:GTPase activator activity"/>
    <property type="evidence" value="ECO:0007669"/>
    <property type="project" value="UniProtKB-KW"/>
</dbReference>
<dbReference type="InterPro" id="IPR027038">
    <property type="entry name" value="RanGap"/>
</dbReference>
<evidence type="ECO:0000256" key="4">
    <source>
        <dbReference type="SAM" id="MobiDB-lite"/>
    </source>
</evidence>
<dbReference type="Gene3D" id="3.80.10.10">
    <property type="entry name" value="Ribonuclease Inhibitor"/>
    <property type="match status" value="4"/>
</dbReference>
<dbReference type="PANTHER" id="PTHR24113:SF12">
    <property type="entry name" value="RAN GTPASE-ACTIVATING PROTEIN 1"/>
    <property type="match status" value="1"/>
</dbReference>
<keyword evidence="1" id="KW-0343">GTPase activation</keyword>
<evidence type="ECO:0000256" key="2">
    <source>
        <dbReference type="ARBA" id="ARBA00022614"/>
    </source>
</evidence>
<proteinExistence type="predicted"/>
<dbReference type="InterPro" id="IPR032675">
    <property type="entry name" value="LRR_dom_sf"/>
</dbReference>
<keyword evidence="2" id="KW-0433">Leucine-rich repeat</keyword>
<keyword evidence="3" id="KW-0677">Repeat</keyword>
<dbReference type="VEuPathDB" id="CryptoDB:Cvel_5842"/>